<keyword evidence="3" id="KW-1185">Reference proteome</keyword>
<evidence type="ECO:0000313" key="3">
    <source>
        <dbReference type="Proteomes" id="UP001189429"/>
    </source>
</evidence>
<dbReference type="Proteomes" id="UP001189429">
    <property type="component" value="Unassembled WGS sequence"/>
</dbReference>
<accession>A0ABN9WPN1</accession>
<reference evidence="2" key="1">
    <citation type="submission" date="2023-10" db="EMBL/GenBank/DDBJ databases">
        <authorList>
            <person name="Chen Y."/>
            <person name="Shah S."/>
            <person name="Dougan E. K."/>
            <person name="Thang M."/>
            <person name="Chan C."/>
        </authorList>
    </citation>
    <scope>NUCLEOTIDE SEQUENCE [LARGE SCALE GENOMIC DNA]</scope>
</reference>
<dbReference type="PANTHER" id="PTHR47939:SF5">
    <property type="entry name" value="PENTACOTRIPEPTIDE-REPEAT REGION OF PRORP DOMAIN-CONTAINING PROTEIN"/>
    <property type="match status" value="1"/>
</dbReference>
<dbReference type="PROSITE" id="PS51375">
    <property type="entry name" value="PPR"/>
    <property type="match status" value="1"/>
</dbReference>
<dbReference type="EMBL" id="CAUYUJ010019106">
    <property type="protein sequence ID" value="CAK0888632.1"/>
    <property type="molecule type" value="Genomic_DNA"/>
</dbReference>
<dbReference type="InterPro" id="IPR002885">
    <property type="entry name" value="PPR_rpt"/>
</dbReference>
<proteinExistence type="predicted"/>
<dbReference type="InterPro" id="IPR050667">
    <property type="entry name" value="PPR-containing_protein"/>
</dbReference>
<evidence type="ECO:0000313" key="2">
    <source>
        <dbReference type="EMBL" id="CAK0888632.1"/>
    </source>
</evidence>
<organism evidence="2 3">
    <name type="scientific">Prorocentrum cordatum</name>
    <dbReference type="NCBI Taxonomy" id="2364126"/>
    <lineage>
        <taxon>Eukaryota</taxon>
        <taxon>Sar</taxon>
        <taxon>Alveolata</taxon>
        <taxon>Dinophyceae</taxon>
        <taxon>Prorocentrales</taxon>
        <taxon>Prorocentraceae</taxon>
        <taxon>Prorocentrum</taxon>
    </lineage>
</organism>
<dbReference type="InterPro" id="IPR011990">
    <property type="entry name" value="TPR-like_helical_dom_sf"/>
</dbReference>
<dbReference type="Gene3D" id="1.25.40.10">
    <property type="entry name" value="Tetratricopeptide repeat domain"/>
    <property type="match status" value="1"/>
</dbReference>
<feature type="repeat" description="PPR" evidence="1">
    <location>
        <begin position="79"/>
        <end position="114"/>
    </location>
</feature>
<dbReference type="PANTHER" id="PTHR47939">
    <property type="entry name" value="MEMBRANE-ASSOCIATED SALT-INDUCIBLE PROTEIN-LIKE"/>
    <property type="match status" value="1"/>
</dbReference>
<evidence type="ECO:0008006" key="4">
    <source>
        <dbReference type="Google" id="ProtNLM"/>
    </source>
</evidence>
<sequence>MEEAGFVASQQAYEAIVKAFLVQGNLGQASAWLAKAVQGGSPCGQELVREVLAGHVAAGDAAATVRVVDDLERRSQRLSALTYNVALRGLVRGAAGGAAGERWLDRMAERGVKPDADTHALLVLGSLREGNVTRAERWYDSVSGAGPWRGGSSRADLRAACARSESDWLDLWDRGVANGMREA</sequence>
<comment type="caution">
    <text evidence="2">The sequence shown here is derived from an EMBL/GenBank/DDBJ whole genome shotgun (WGS) entry which is preliminary data.</text>
</comment>
<gene>
    <name evidence="2" type="ORF">PCOR1329_LOCUS69382</name>
</gene>
<protein>
    <recommendedName>
        <fullName evidence="4">Pentatricopeptide repeat-containing protein</fullName>
    </recommendedName>
</protein>
<name>A0ABN9WPN1_9DINO</name>
<evidence type="ECO:0000256" key="1">
    <source>
        <dbReference type="PROSITE-ProRule" id="PRU00708"/>
    </source>
</evidence>